<feature type="region of interest" description="Disordered" evidence="1">
    <location>
        <begin position="1"/>
        <end position="80"/>
    </location>
</feature>
<feature type="region of interest" description="Disordered" evidence="1">
    <location>
        <begin position="271"/>
        <end position="294"/>
    </location>
</feature>
<feature type="region of interest" description="Disordered" evidence="1">
    <location>
        <begin position="141"/>
        <end position="163"/>
    </location>
</feature>
<protein>
    <submittedName>
        <fullName evidence="2">Uncharacterized protein</fullName>
    </submittedName>
</protein>
<evidence type="ECO:0000313" key="2">
    <source>
        <dbReference type="EMBL" id="MCY9530571.1"/>
    </source>
</evidence>
<dbReference type="RefSeq" id="WP_268632327.1">
    <property type="nucleotide sequence ID" value="NZ_JAMDLY010000012.1"/>
</dbReference>
<accession>A0ABT4EDZ4</accession>
<evidence type="ECO:0000313" key="3">
    <source>
        <dbReference type="Proteomes" id="UP001527090"/>
    </source>
</evidence>
<dbReference type="Proteomes" id="UP001527090">
    <property type="component" value="Unassembled WGS sequence"/>
</dbReference>
<evidence type="ECO:0000256" key="1">
    <source>
        <dbReference type="SAM" id="MobiDB-lite"/>
    </source>
</evidence>
<proteinExistence type="predicted"/>
<reference evidence="2 3" key="1">
    <citation type="submission" date="2022-05" db="EMBL/GenBank/DDBJ databases">
        <title>Genome Sequencing of Bee-Associated Microbes.</title>
        <authorList>
            <person name="Dunlap C."/>
        </authorList>
    </citation>
    <scope>NUCLEOTIDE SEQUENCE [LARGE SCALE GENOMIC DNA]</scope>
    <source>
        <strain evidence="2 3">NRRL NRS-750</strain>
    </source>
</reference>
<feature type="compositionally biased region" description="Basic and acidic residues" evidence="1">
    <location>
        <begin position="150"/>
        <end position="160"/>
    </location>
</feature>
<dbReference type="EMBL" id="JAMDLY010000012">
    <property type="protein sequence ID" value="MCY9530571.1"/>
    <property type="molecule type" value="Genomic_DNA"/>
</dbReference>
<keyword evidence="3" id="KW-1185">Reference proteome</keyword>
<sequence length="321" mass="36974">MSDVDQGATHSAGVEEHGQTAHPQDVEQVQSMKDAFAAFGLEYQQEQQEEPAADPEGEHPPIDVEPEDEQPKRGITVKHNKEEVFINDEDVPALARKGLNYEKIEGRAKQYESALDRIAKQQGFKDHAELVENLDRIEQESIQRQQQQFEQHKQQMREEAENAGLDPEAVEQYLENHPMLNQAKELLERESQAQAIRKQEEEQQRQTQAWESLFKKYPHLLEQTGEDGKAEWMTPELESRIRRGYDPVDAYELVNRDSIIADERKRAEQTALKQQRLNKRGQVEGAGRADFEPQAPAELTEAFAIFGLNPKRAQMYAKDYE</sequence>
<gene>
    <name evidence="2" type="ORF">M5X04_14710</name>
</gene>
<comment type="caution">
    <text evidence="2">The sequence shown here is derived from an EMBL/GenBank/DDBJ whole genome shotgun (WGS) entry which is preliminary data.</text>
</comment>
<name>A0ABT4EDZ4_PAEAL</name>
<organism evidence="2 3">
    <name type="scientific">Paenibacillus alvei</name>
    <name type="common">Bacillus alvei</name>
    <dbReference type="NCBI Taxonomy" id="44250"/>
    <lineage>
        <taxon>Bacteria</taxon>
        <taxon>Bacillati</taxon>
        <taxon>Bacillota</taxon>
        <taxon>Bacilli</taxon>
        <taxon>Bacillales</taxon>
        <taxon>Paenibacillaceae</taxon>
        <taxon>Paenibacillus</taxon>
    </lineage>
</organism>